<accession>A0A1H2S919</accession>
<evidence type="ECO:0000256" key="7">
    <source>
        <dbReference type="ARBA" id="ARBA00023136"/>
    </source>
</evidence>
<feature type="compositionally biased region" description="Acidic residues" evidence="8">
    <location>
        <begin position="611"/>
        <end position="621"/>
    </location>
</feature>
<dbReference type="InterPro" id="IPR050557">
    <property type="entry name" value="RTX_toxin/Mannuronan_C5-epim"/>
</dbReference>
<dbReference type="PANTHER" id="PTHR38340:SF1">
    <property type="entry name" value="S-LAYER PROTEIN"/>
    <property type="match status" value="1"/>
</dbReference>
<dbReference type="OrthoDB" id="419320at2"/>
<feature type="region of interest" description="Disordered" evidence="8">
    <location>
        <begin position="547"/>
        <end position="566"/>
    </location>
</feature>
<dbReference type="Pfam" id="PF00353">
    <property type="entry name" value="HemolysinCabind"/>
    <property type="match status" value="10"/>
</dbReference>
<dbReference type="STRING" id="356660.SAMN05444336_101588"/>
<dbReference type="InterPro" id="IPR011049">
    <property type="entry name" value="Serralysin-like_metalloprot_C"/>
</dbReference>
<reference evidence="9 10" key="1">
    <citation type="submission" date="2016-10" db="EMBL/GenBank/DDBJ databases">
        <authorList>
            <person name="de Groot N.N."/>
        </authorList>
    </citation>
    <scope>NUCLEOTIDE SEQUENCE [LARGE SCALE GENOMIC DNA]</scope>
    <source>
        <strain evidence="9 10">DSM 17890</strain>
    </source>
</reference>
<keyword evidence="4" id="KW-0800">Toxin</keyword>
<dbReference type="InterPro" id="IPR003995">
    <property type="entry name" value="RTX_toxin_determinant-A"/>
</dbReference>
<keyword evidence="7" id="KW-0472">Membrane</keyword>
<keyword evidence="10" id="KW-1185">Reference proteome</keyword>
<dbReference type="PROSITE" id="PS00330">
    <property type="entry name" value="HEMOLYSIN_CALCIUM"/>
    <property type="match status" value="5"/>
</dbReference>
<evidence type="ECO:0000256" key="2">
    <source>
        <dbReference type="ARBA" id="ARBA00004613"/>
    </source>
</evidence>
<dbReference type="GO" id="GO:0016020">
    <property type="term" value="C:membrane"/>
    <property type="evidence" value="ECO:0007669"/>
    <property type="project" value="UniProtKB-SubCell"/>
</dbReference>
<evidence type="ECO:0000256" key="8">
    <source>
        <dbReference type="SAM" id="MobiDB-lite"/>
    </source>
</evidence>
<dbReference type="GO" id="GO:0090729">
    <property type="term" value="F:toxin activity"/>
    <property type="evidence" value="ECO:0007669"/>
    <property type="project" value="UniProtKB-KW"/>
</dbReference>
<evidence type="ECO:0000256" key="5">
    <source>
        <dbReference type="ARBA" id="ARBA00022737"/>
    </source>
</evidence>
<evidence type="ECO:0000256" key="6">
    <source>
        <dbReference type="ARBA" id="ARBA00023026"/>
    </source>
</evidence>
<dbReference type="Proteomes" id="UP000199118">
    <property type="component" value="Unassembled WGS sequence"/>
</dbReference>
<dbReference type="GO" id="GO:0005509">
    <property type="term" value="F:calcium ion binding"/>
    <property type="evidence" value="ECO:0007669"/>
    <property type="project" value="InterPro"/>
</dbReference>
<dbReference type="Gene3D" id="2.150.10.10">
    <property type="entry name" value="Serralysin-like metalloprotease, C-terminal"/>
    <property type="match status" value="7"/>
</dbReference>
<evidence type="ECO:0000313" key="10">
    <source>
        <dbReference type="Proteomes" id="UP000199118"/>
    </source>
</evidence>
<dbReference type="AlphaFoldDB" id="A0A1H2S919"/>
<dbReference type="PANTHER" id="PTHR38340">
    <property type="entry name" value="S-LAYER PROTEIN"/>
    <property type="match status" value="1"/>
</dbReference>
<evidence type="ECO:0000313" key="9">
    <source>
        <dbReference type="EMBL" id="SDW28153.1"/>
    </source>
</evidence>
<protein>
    <submittedName>
        <fullName evidence="9">Ca2+-binding protein, RTX toxin-related</fullName>
    </submittedName>
</protein>
<evidence type="ECO:0000256" key="1">
    <source>
        <dbReference type="ARBA" id="ARBA00004370"/>
    </source>
</evidence>
<name>A0A1H2S919_9RHOB</name>
<evidence type="ECO:0000256" key="3">
    <source>
        <dbReference type="ARBA" id="ARBA00022525"/>
    </source>
</evidence>
<keyword evidence="3" id="KW-0964">Secreted</keyword>
<feature type="compositionally biased region" description="Gly residues" evidence="8">
    <location>
        <begin position="15"/>
        <end position="26"/>
    </location>
</feature>
<dbReference type="InterPro" id="IPR001343">
    <property type="entry name" value="Hemolysn_Ca-bd"/>
</dbReference>
<feature type="compositionally biased region" description="Basic and acidic residues" evidence="8">
    <location>
        <begin position="27"/>
        <end position="36"/>
    </location>
</feature>
<keyword evidence="5" id="KW-0677">Repeat</keyword>
<proteinExistence type="predicted"/>
<evidence type="ECO:0000256" key="4">
    <source>
        <dbReference type="ARBA" id="ARBA00022656"/>
    </source>
</evidence>
<dbReference type="PRINTS" id="PR01488">
    <property type="entry name" value="RTXTOXINA"/>
</dbReference>
<feature type="region of interest" description="Disordered" evidence="8">
    <location>
        <begin position="12"/>
        <end position="36"/>
    </location>
</feature>
<gene>
    <name evidence="9" type="ORF">SAMN05444336_101588</name>
</gene>
<dbReference type="SUPFAM" id="SSF51120">
    <property type="entry name" value="beta-Roll"/>
    <property type="match status" value="3"/>
</dbReference>
<sequence>MTNDATAAIARTLSGGNGGQTLTGGEAGDRLRGDKGLDGASGQLVVRDADREAGEAAEGAADSVGLLHNGALRFYAAGAAAGSGGVAAWTIGAGDTLSAAWSQTAMHYDVNDLLTGAPALDAVTLGSQTYLFTAGHGVSLSRLDPAGAPELLDNLDHAWGDGLIYPGAVAAFVSGGSLMALAGGGWEGGLTLLRWSATGLSVVARIEDDARTPISDIDAMEDITVGGRRFAVAASADEGAISVWDITSTNLRMTDKRGFDDAETRFDLAGVASVDAAAVDGRAMVFAAAPDALVVYALSGTGRLTRLSSIEGATEARHVSLDGRDLLFCADGGDTLRVYEIASTGRLDLVRETRVGWGAEVSALSVTASGDRALVLAARADADGHDLLSFAFEEGDDTIDGGGGRDSIWGDGGDDLLIGGADVDRIWGGEGADRIQGGTETDWLYGEAGADSVDGGAGRDNIWGGEGSDRLFGGDDMDKLFGGSGADTLDGGGHADTLNGGDGADRVLGGWGDDVMTGDAGDDYMDGGDGYDRIDGGAGSDSILGGAGADTISGGEGDDRIEGGDAPDAIDAGAGDDVAMGGEGADDLTGGAGADRLLGGNGDDTLRGGDDADDLQGEAGDDAIWGEAGDDALLGGDGADLLDGGDGADVMRGWTGDDRLLGGNDDDFLFGDAGDDVLDGGAGDDRLLSGAGADAARGGGGRDLIKGQGGNDRVEGGGGADKVFGQGGDDFVFGGGGKDLLKGNGGNDLLDGGGGKDVLKAGGGRDALIGGGGRDQLVAGGGHDLLIGGRGADVLKGGRGRDDFQFGARDGKDTVKDFALGLDQLEFTGADDMGDLRISTFKGDAMVAYGKTKVILDGIDARDLGEGDFLFD</sequence>
<dbReference type="EMBL" id="FNMZ01000001">
    <property type="protein sequence ID" value="SDW28153.1"/>
    <property type="molecule type" value="Genomic_DNA"/>
</dbReference>
<keyword evidence="6" id="KW-0843">Virulence</keyword>
<dbReference type="PRINTS" id="PR00313">
    <property type="entry name" value="CABNDNGRPT"/>
</dbReference>
<dbReference type="SUPFAM" id="SSF75011">
    <property type="entry name" value="3-carboxy-cis,cis-mucoante lactonizing enzyme"/>
    <property type="match status" value="1"/>
</dbReference>
<comment type="subcellular location">
    <subcellularLocation>
        <location evidence="1">Membrane</location>
    </subcellularLocation>
    <subcellularLocation>
        <location evidence="2">Secreted</location>
    </subcellularLocation>
</comment>
<organism evidence="9 10">
    <name type="scientific">Albimonas donghaensis</name>
    <dbReference type="NCBI Taxonomy" id="356660"/>
    <lineage>
        <taxon>Bacteria</taxon>
        <taxon>Pseudomonadati</taxon>
        <taxon>Pseudomonadota</taxon>
        <taxon>Alphaproteobacteria</taxon>
        <taxon>Rhodobacterales</taxon>
        <taxon>Paracoccaceae</taxon>
        <taxon>Albimonas</taxon>
    </lineage>
</organism>
<dbReference type="GO" id="GO:0005576">
    <property type="term" value="C:extracellular region"/>
    <property type="evidence" value="ECO:0007669"/>
    <property type="project" value="UniProtKB-SubCell"/>
</dbReference>
<feature type="region of interest" description="Disordered" evidence="8">
    <location>
        <begin position="599"/>
        <end position="622"/>
    </location>
</feature>
<dbReference type="RefSeq" id="WP_092679618.1">
    <property type="nucleotide sequence ID" value="NZ_FNMZ01000001.1"/>
</dbReference>
<dbReference type="InterPro" id="IPR018511">
    <property type="entry name" value="Hemolysin-typ_Ca-bd_CS"/>
</dbReference>